<dbReference type="EMBL" id="JAXLPB010000010">
    <property type="protein sequence ID" value="MDY8111080.1"/>
    <property type="molecule type" value="Genomic_DNA"/>
</dbReference>
<comment type="caution">
    <text evidence="2">The sequence shown here is derived from an EMBL/GenBank/DDBJ whole genome shotgun (WGS) entry which is preliminary data.</text>
</comment>
<keyword evidence="3" id="KW-1185">Reference proteome</keyword>
<dbReference type="Proteomes" id="UP001294412">
    <property type="component" value="Unassembled WGS sequence"/>
</dbReference>
<gene>
    <name evidence="2" type="ORF">U0C82_18310</name>
</gene>
<evidence type="ECO:0000313" key="3">
    <source>
        <dbReference type="Proteomes" id="UP001294412"/>
    </source>
</evidence>
<protein>
    <submittedName>
        <fullName evidence="2">Uncharacterized protein</fullName>
    </submittedName>
</protein>
<organism evidence="2 3">
    <name type="scientific">Fulvimarina uroteuthidis</name>
    <dbReference type="NCBI Taxonomy" id="3098149"/>
    <lineage>
        <taxon>Bacteria</taxon>
        <taxon>Pseudomonadati</taxon>
        <taxon>Pseudomonadota</taxon>
        <taxon>Alphaproteobacteria</taxon>
        <taxon>Hyphomicrobiales</taxon>
        <taxon>Aurantimonadaceae</taxon>
        <taxon>Fulvimarina</taxon>
    </lineage>
</organism>
<proteinExistence type="predicted"/>
<feature type="region of interest" description="Disordered" evidence="1">
    <location>
        <begin position="77"/>
        <end position="147"/>
    </location>
</feature>
<reference evidence="2 3" key="1">
    <citation type="submission" date="2023-12" db="EMBL/GenBank/DDBJ databases">
        <title>Description of Novel Strain Fulvimarina sp. 2208YS6-2-32 isolated from Uroteuthis (Photololigo) edulis.</title>
        <authorList>
            <person name="Park J.-S."/>
        </authorList>
    </citation>
    <scope>NUCLEOTIDE SEQUENCE [LARGE SCALE GENOMIC DNA]</scope>
    <source>
        <strain evidence="2 3">2208YS6-2-32</strain>
    </source>
</reference>
<name>A0ABU5I6R9_9HYPH</name>
<feature type="compositionally biased region" description="Polar residues" evidence="1">
    <location>
        <begin position="116"/>
        <end position="128"/>
    </location>
</feature>
<sequence>MTSKTASEWAERFRADLEVSGERVPFDRVLKTHRAAIASLRERGLTWASIARLLAHAGVNRGEGKLYSADHLRVAFRRTKQSDHDRSPQDREPNAVERVAPNAPTERSKNPRPGPFQSSDPLPGSHQSTRSRKPRTRDFKDVSGEELETALSRLERIKPKEYSE</sequence>
<accession>A0ABU5I6R9</accession>
<feature type="compositionally biased region" description="Basic and acidic residues" evidence="1">
    <location>
        <begin position="80"/>
        <end position="95"/>
    </location>
</feature>
<dbReference type="RefSeq" id="WP_322189204.1">
    <property type="nucleotide sequence ID" value="NZ_JAXLPB010000010.1"/>
</dbReference>
<evidence type="ECO:0000313" key="2">
    <source>
        <dbReference type="EMBL" id="MDY8111080.1"/>
    </source>
</evidence>
<evidence type="ECO:0000256" key="1">
    <source>
        <dbReference type="SAM" id="MobiDB-lite"/>
    </source>
</evidence>